<evidence type="ECO:0000256" key="4">
    <source>
        <dbReference type="ARBA" id="ARBA00011965"/>
    </source>
</evidence>
<dbReference type="Proteomes" id="UP000799324">
    <property type="component" value="Unassembled WGS sequence"/>
</dbReference>
<evidence type="ECO:0000313" key="13">
    <source>
        <dbReference type="Proteomes" id="UP000799324"/>
    </source>
</evidence>
<proteinExistence type="inferred from homology"/>
<keyword evidence="6 11" id="KW-0645">Protease</keyword>
<dbReference type="SUPFAM" id="SSF101821">
    <property type="entry name" value="Aminopeptidase/glucanase lid domain"/>
    <property type="match status" value="1"/>
</dbReference>
<comment type="cofactor">
    <cofactor evidence="2">
        <name>Zn(2+)</name>
        <dbReference type="ChEBI" id="CHEBI:29105"/>
    </cofactor>
</comment>
<keyword evidence="10 11" id="KW-0482">Metalloprotease</keyword>
<gene>
    <name evidence="12" type="ORF">K491DRAFT_693204</name>
</gene>
<dbReference type="Gene3D" id="3.40.630.10">
    <property type="entry name" value="Zn peptidases"/>
    <property type="match status" value="1"/>
</dbReference>
<evidence type="ECO:0000256" key="1">
    <source>
        <dbReference type="ARBA" id="ARBA00001335"/>
    </source>
</evidence>
<evidence type="ECO:0000256" key="10">
    <source>
        <dbReference type="ARBA" id="ARBA00023049"/>
    </source>
</evidence>
<evidence type="ECO:0000256" key="2">
    <source>
        <dbReference type="ARBA" id="ARBA00001947"/>
    </source>
</evidence>
<dbReference type="Gene3D" id="2.30.250.10">
    <property type="entry name" value="Aminopeptidase i, Domain 2"/>
    <property type="match status" value="1"/>
</dbReference>
<keyword evidence="9 11" id="KW-0862">Zinc</keyword>
<accession>A0A6A6T6W5</accession>
<dbReference type="EMBL" id="MU004354">
    <property type="protein sequence ID" value="KAF2655047.1"/>
    <property type="molecule type" value="Genomic_DNA"/>
</dbReference>
<keyword evidence="8 11" id="KW-0378">Hydrolase</keyword>
<comment type="similarity">
    <text evidence="3 11">Belongs to the peptidase M18 family.</text>
</comment>
<dbReference type="EC" id="3.4.11.21" evidence="4"/>
<keyword evidence="5 11" id="KW-0031">Aminopeptidase</keyword>
<organism evidence="12 13">
    <name type="scientific">Lophiostoma macrostomum CBS 122681</name>
    <dbReference type="NCBI Taxonomy" id="1314788"/>
    <lineage>
        <taxon>Eukaryota</taxon>
        <taxon>Fungi</taxon>
        <taxon>Dikarya</taxon>
        <taxon>Ascomycota</taxon>
        <taxon>Pezizomycotina</taxon>
        <taxon>Dothideomycetes</taxon>
        <taxon>Pleosporomycetidae</taxon>
        <taxon>Pleosporales</taxon>
        <taxon>Lophiostomataceae</taxon>
        <taxon>Lophiostoma</taxon>
    </lineage>
</organism>
<dbReference type="GO" id="GO:0006508">
    <property type="term" value="P:proteolysis"/>
    <property type="evidence" value="ECO:0007669"/>
    <property type="project" value="UniProtKB-KW"/>
</dbReference>
<dbReference type="NCBIfam" id="NF002759">
    <property type="entry name" value="PRK02813.1"/>
    <property type="match status" value="1"/>
</dbReference>
<dbReference type="AlphaFoldDB" id="A0A6A6T6W5"/>
<evidence type="ECO:0000313" key="12">
    <source>
        <dbReference type="EMBL" id="KAF2655047.1"/>
    </source>
</evidence>
<evidence type="ECO:0000256" key="3">
    <source>
        <dbReference type="ARBA" id="ARBA00008290"/>
    </source>
</evidence>
<dbReference type="InterPro" id="IPR023358">
    <property type="entry name" value="Peptidase_M18_dom2"/>
</dbReference>
<sequence>MRSTPPIRASHLQLLRPRPRRLAPALLVLSFAQRSMSSKPSWERAEDFLSFVDGSPTPYHAVISAAARLEKAGFTKIQERDSWASTCQPGGKYYLTRNGSTILAFAVGKKWKPGNPIGIIGAHTDSPCFRIKPVSKSESDKYLQVGVETYGGGLWRTWFDRDLSLAGRVMVRNKSGTIEQRLVKVEKPLLRIPNLAIHLTREETPVNTEEHLHPIIGTAEAELNREGRTEVQDEGWTPLPTPRQRHHVRVVEIVAEEAGVDASAVVDFELVLYDTQKATIGGMNNEFIHSARLDNLMMSYCSVEGLIRSVESSSALDDESIIRMIALFDHEEVGSQSAQGAKSNLLPAIIRRLSVLPASESDSDKSYDKIGDIETAYEQTLSISFLISADMAHAVHPNYPSKYEGRNRPQMNQGTVIKVNANQRYSTNSAGVVLLQEVARRAKKSSSSTFSANQGVPIQTFVVRNDSSCGSTIGPFLSATLGTRCLDLGNPQLAMHSIREMCGVHDVEHAVNLFDSFFEHFGDLEAKIVVD</sequence>
<evidence type="ECO:0000256" key="8">
    <source>
        <dbReference type="ARBA" id="ARBA00022801"/>
    </source>
</evidence>
<dbReference type="SUPFAM" id="SSF53187">
    <property type="entry name" value="Zn-dependent exopeptidases"/>
    <property type="match status" value="1"/>
</dbReference>
<comment type="catalytic activity">
    <reaction evidence="1">
        <text>Release of an N-terminal aspartate or glutamate from a peptide, with a preference for aspartate.</text>
        <dbReference type="EC" id="3.4.11.21"/>
    </reaction>
</comment>
<dbReference type="GO" id="GO:0070006">
    <property type="term" value="F:metalloaminopeptidase activity"/>
    <property type="evidence" value="ECO:0007669"/>
    <property type="project" value="TreeGrafter"/>
</dbReference>
<evidence type="ECO:0000256" key="9">
    <source>
        <dbReference type="ARBA" id="ARBA00022833"/>
    </source>
</evidence>
<dbReference type="Pfam" id="PF02127">
    <property type="entry name" value="Peptidase_M18"/>
    <property type="match status" value="1"/>
</dbReference>
<dbReference type="GO" id="GO:0008270">
    <property type="term" value="F:zinc ion binding"/>
    <property type="evidence" value="ECO:0007669"/>
    <property type="project" value="InterPro"/>
</dbReference>
<protein>
    <recommendedName>
        <fullName evidence="4">aspartyl aminopeptidase</fullName>
        <ecNumber evidence="4">3.4.11.21</ecNumber>
    </recommendedName>
</protein>
<dbReference type="PANTHER" id="PTHR28570:SF3">
    <property type="entry name" value="ASPARTYL AMINOPEPTIDASE"/>
    <property type="match status" value="1"/>
</dbReference>
<keyword evidence="7 11" id="KW-0479">Metal-binding</keyword>
<reference evidence="12" key="1">
    <citation type="journal article" date="2020" name="Stud. Mycol.">
        <title>101 Dothideomycetes genomes: a test case for predicting lifestyles and emergence of pathogens.</title>
        <authorList>
            <person name="Haridas S."/>
            <person name="Albert R."/>
            <person name="Binder M."/>
            <person name="Bloem J."/>
            <person name="Labutti K."/>
            <person name="Salamov A."/>
            <person name="Andreopoulos B."/>
            <person name="Baker S."/>
            <person name="Barry K."/>
            <person name="Bills G."/>
            <person name="Bluhm B."/>
            <person name="Cannon C."/>
            <person name="Castanera R."/>
            <person name="Culley D."/>
            <person name="Daum C."/>
            <person name="Ezra D."/>
            <person name="Gonzalez J."/>
            <person name="Henrissat B."/>
            <person name="Kuo A."/>
            <person name="Liang C."/>
            <person name="Lipzen A."/>
            <person name="Lutzoni F."/>
            <person name="Magnuson J."/>
            <person name="Mondo S."/>
            <person name="Nolan M."/>
            <person name="Ohm R."/>
            <person name="Pangilinan J."/>
            <person name="Park H.-J."/>
            <person name="Ramirez L."/>
            <person name="Alfaro M."/>
            <person name="Sun H."/>
            <person name="Tritt A."/>
            <person name="Yoshinaga Y."/>
            <person name="Zwiers L.-H."/>
            <person name="Turgeon B."/>
            <person name="Goodwin S."/>
            <person name="Spatafora J."/>
            <person name="Crous P."/>
            <person name="Grigoriev I."/>
        </authorList>
    </citation>
    <scope>NUCLEOTIDE SEQUENCE</scope>
    <source>
        <strain evidence="12">CBS 122681</strain>
    </source>
</reference>
<dbReference type="PANTHER" id="PTHR28570">
    <property type="entry name" value="ASPARTYL AMINOPEPTIDASE"/>
    <property type="match status" value="1"/>
</dbReference>
<name>A0A6A6T6W5_9PLEO</name>
<evidence type="ECO:0000256" key="5">
    <source>
        <dbReference type="ARBA" id="ARBA00022438"/>
    </source>
</evidence>
<keyword evidence="13" id="KW-1185">Reference proteome</keyword>
<dbReference type="PRINTS" id="PR00932">
    <property type="entry name" value="AMINO1PTASE"/>
</dbReference>
<dbReference type="InterPro" id="IPR001948">
    <property type="entry name" value="Peptidase_M18"/>
</dbReference>
<evidence type="ECO:0000256" key="6">
    <source>
        <dbReference type="ARBA" id="ARBA00022670"/>
    </source>
</evidence>
<dbReference type="CDD" id="cd05658">
    <property type="entry name" value="M18_DAP"/>
    <property type="match status" value="1"/>
</dbReference>
<dbReference type="OrthoDB" id="9880441at2759"/>
<dbReference type="GO" id="GO:0000324">
    <property type="term" value="C:fungal-type vacuole"/>
    <property type="evidence" value="ECO:0007669"/>
    <property type="project" value="TreeGrafter"/>
</dbReference>
<dbReference type="FunFam" id="2.30.250.10:FF:000001">
    <property type="entry name" value="Aspartyl aminopeptidase 1"/>
    <property type="match status" value="1"/>
</dbReference>
<evidence type="ECO:0000256" key="11">
    <source>
        <dbReference type="RuleBase" id="RU004386"/>
    </source>
</evidence>
<evidence type="ECO:0000256" key="7">
    <source>
        <dbReference type="ARBA" id="ARBA00022723"/>
    </source>
</evidence>